<dbReference type="NCBIfam" id="TIGR02246">
    <property type="entry name" value="SgcJ/EcaC family oxidoreductase"/>
    <property type="match status" value="2"/>
</dbReference>
<dbReference type="EMBL" id="JABMIG020000190">
    <property type="protein sequence ID" value="KAL3786654.1"/>
    <property type="molecule type" value="Genomic_DNA"/>
</dbReference>
<dbReference type="Pfam" id="PF13474">
    <property type="entry name" value="SnoaL_3"/>
    <property type="match status" value="1"/>
</dbReference>
<comment type="caution">
    <text evidence="4">The sequence shown here is derived from an EMBL/GenBank/DDBJ whole genome shotgun (WGS) entry which is preliminary data.</text>
</comment>
<feature type="domain" description="Calcium/calmodulin-dependent protein kinase II association-domain" evidence="2">
    <location>
        <begin position="352"/>
        <end position="470"/>
    </location>
</feature>
<feature type="chain" id="PRO_5044775900" description="Calcium/calmodulin-dependent protein kinase II association-domain domain-containing protein" evidence="1">
    <location>
        <begin position="22"/>
        <end position="624"/>
    </location>
</feature>
<proteinExistence type="predicted"/>
<keyword evidence="1" id="KW-0732">Signal</keyword>
<feature type="domain" description="Calcium/calmodulin-dependent protein kinase II association-domain" evidence="2">
    <location>
        <begin position="480"/>
        <end position="598"/>
    </location>
</feature>
<evidence type="ECO:0000259" key="3">
    <source>
        <dbReference type="Pfam" id="PF13474"/>
    </source>
</evidence>
<dbReference type="Pfam" id="PF08332">
    <property type="entry name" value="CaMKII_AD"/>
    <property type="match status" value="2"/>
</dbReference>
<name>A0ABD3PF50_9STRA</name>
<gene>
    <name evidence="4" type="ORF">HJC23_006850</name>
</gene>
<dbReference type="InterPro" id="IPR011944">
    <property type="entry name" value="Steroid_delta5-4_isomerase"/>
</dbReference>
<evidence type="ECO:0000256" key="1">
    <source>
        <dbReference type="SAM" id="SignalP"/>
    </source>
</evidence>
<protein>
    <recommendedName>
        <fullName evidence="6">Calcium/calmodulin-dependent protein kinase II association-domain domain-containing protein</fullName>
    </recommendedName>
</protein>
<accession>A0ABD3PF50</accession>
<dbReference type="InterPro" id="IPR013543">
    <property type="entry name" value="Ca/CaM-dep_prot_kinase-assoc"/>
</dbReference>
<dbReference type="InterPro" id="IPR037401">
    <property type="entry name" value="SnoaL-like"/>
</dbReference>
<dbReference type="InterPro" id="IPR032710">
    <property type="entry name" value="NTF2-like_dom_sf"/>
</dbReference>
<feature type="signal peptide" evidence="1">
    <location>
        <begin position="1"/>
        <end position="21"/>
    </location>
</feature>
<evidence type="ECO:0008006" key="6">
    <source>
        <dbReference type="Google" id="ProtNLM"/>
    </source>
</evidence>
<evidence type="ECO:0000313" key="5">
    <source>
        <dbReference type="Proteomes" id="UP001516023"/>
    </source>
</evidence>
<dbReference type="SUPFAM" id="SSF54427">
    <property type="entry name" value="NTF2-like"/>
    <property type="match status" value="4"/>
</dbReference>
<dbReference type="Gene3D" id="3.10.450.50">
    <property type="match status" value="4"/>
</dbReference>
<dbReference type="Proteomes" id="UP001516023">
    <property type="component" value="Unassembled WGS sequence"/>
</dbReference>
<organism evidence="4 5">
    <name type="scientific">Cyclotella cryptica</name>
    <dbReference type="NCBI Taxonomy" id="29204"/>
    <lineage>
        <taxon>Eukaryota</taxon>
        <taxon>Sar</taxon>
        <taxon>Stramenopiles</taxon>
        <taxon>Ochrophyta</taxon>
        <taxon>Bacillariophyta</taxon>
        <taxon>Coscinodiscophyceae</taxon>
        <taxon>Thalassiosirophycidae</taxon>
        <taxon>Stephanodiscales</taxon>
        <taxon>Stephanodiscaceae</taxon>
        <taxon>Cyclotella</taxon>
    </lineage>
</organism>
<sequence length="624" mass="69663">MKFTSFSTHALLVAFSPNVSSFVPGAARSPARSSTSPLSFDGVARVPSAARPSSELNLFGSRWRKTRQINSQSKVGKAPITESEVRGLFELWNSALATGDSRIVASRYTKSPVLLATVSDQPRTNFDAETPRLTLAMVGRPDTGIYEFTLGATGEKVKARYTFNYVLEDGVWKIQHHHSSVLPEEIAMGKPITEDEVRGLFNLWNNALATLDPRAVALRYAKKGVLLPTVSDSPRTNFSAIEDYFVNFLKLKPQGKILESYVTIGKNWCKGKNANFHQPVDKLLALSNPNNHAFVHLALDVGIYEFTMNATGKKVKGRYSFVYVYEDGEWKISHHHSSIMPEGIVTAQPITKDEVRGLFKLWNNALASRDPVKVANRYSRSAVLLPTVSDIPRTDFPGIVDYFTNFLKLAPQGEILEGEIVIGTNWAQDAGIYEFTMRATGQKVKGRYTFVYVYEDGEWKISQHHSSVMPEASKPQAITEEEVRNLFQLWNAALATEDPEAVANRYANRAVLLPTVSDVPRTDHDLIKDYFVSFLKKKPQGRILESNVSIGNNWCQDVGIYEFTMGATGDKVKGRYSFVYVWEDGQWKISHHHSSVMPEAFLGPSPKPEVVTTDGKTKKELVLA</sequence>
<feature type="domain" description="SnoaL-like" evidence="3">
    <location>
        <begin position="293"/>
        <end position="340"/>
    </location>
</feature>
<reference evidence="4 5" key="1">
    <citation type="journal article" date="2020" name="G3 (Bethesda)">
        <title>Improved Reference Genome for Cyclotella cryptica CCMP332, a Model for Cell Wall Morphogenesis, Salinity Adaptation, and Lipid Production in Diatoms (Bacillariophyta).</title>
        <authorList>
            <person name="Roberts W.R."/>
            <person name="Downey K.M."/>
            <person name="Ruck E.C."/>
            <person name="Traller J.C."/>
            <person name="Alverson A.J."/>
        </authorList>
    </citation>
    <scope>NUCLEOTIDE SEQUENCE [LARGE SCALE GENOMIC DNA]</scope>
    <source>
        <strain evidence="4 5">CCMP332</strain>
    </source>
</reference>
<keyword evidence="5" id="KW-1185">Reference proteome</keyword>
<dbReference type="AlphaFoldDB" id="A0ABD3PF50"/>
<evidence type="ECO:0000313" key="4">
    <source>
        <dbReference type="EMBL" id="KAL3786654.1"/>
    </source>
</evidence>
<evidence type="ECO:0000259" key="2">
    <source>
        <dbReference type="Pfam" id="PF08332"/>
    </source>
</evidence>